<dbReference type="EMBL" id="JBJVNE010000139">
    <property type="protein sequence ID" value="MFM9653642.1"/>
    <property type="molecule type" value="Genomic_DNA"/>
</dbReference>
<comment type="caution">
    <text evidence="1">The sequence shown here is derived from an EMBL/GenBank/DDBJ whole genome shotgun (WGS) entry which is preliminary data.</text>
</comment>
<dbReference type="PANTHER" id="PTHR11056:SF0">
    <property type="entry name" value="HOMOGENTISATE 1,2-DIOXYGENASE"/>
    <property type="match status" value="1"/>
</dbReference>
<dbReference type="PANTHER" id="PTHR11056">
    <property type="entry name" value="HOMOGENTISATE 1,2-DIOXYGENASE"/>
    <property type="match status" value="1"/>
</dbReference>
<sequence>SILGDHAIFDPGVLDIPRLDEASKAQQGPGNWAVRIKRRNAISTVTYPFNPLDAVGWKGTLAPVRLNWRDIRPLMSHRFHLPPSAHTTFLSQRFVICTFCPRPIESDPEALKVPFF</sequence>
<proteinExistence type="predicted"/>
<evidence type="ECO:0000313" key="2">
    <source>
        <dbReference type="Proteomes" id="UP001631993"/>
    </source>
</evidence>
<name>A0ABW9J059_STRGJ</name>
<organism evidence="1 2">
    <name type="scientific">Streptomyces galilaeus</name>
    <dbReference type="NCBI Taxonomy" id="33899"/>
    <lineage>
        <taxon>Bacteria</taxon>
        <taxon>Bacillati</taxon>
        <taxon>Actinomycetota</taxon>
        <taxon>Actinomycetes</taxon>
        <taxon>Kitasatosporales</taxon>
        <taxon>Streptomycetaceae</taxon>
        <taxon>Streptomyces</taxon>
    </lineage>
</organism>
<dbReference type="InterPro" id="IPR005708">
    <property type="entry name" value="Homogentis_dOase"/>
</dbReference>
<accession>A0ABW9J059</accession>
<dbReference type="SUPFAM" id="SSF51182">
    <property type="entry name" value="RmlC-like cupins"/>
    <property type="match status" value="1"/>
</dbReference>
<feature type="non-terminal residue" evidence="1">
    <location>
        <position position="116"/>
    </location>
</feature>
<dbReference type="InterPro" id="IPR011051">
    <property type="entry name" value="RmlC_Cupin_sf"/>
</dbReference>
<evidence type="ECO:0000313" key="1">
    <source>
        <dbReference type="EMBL" id="MFM9653642.1"/>
    </source>
</evidence>
<reference evidence="1 2" key="1">
    <citation type="submission" date="2024-12" db="EMBL/GenBank/DDBJ databases">
        <title>Forecasting of Potato common scab and diversities of Pathogenic streptomyces spp. in china.</title>
        <authorList>
            <person name="Handique U."/>
            <person name="Wu J."/>
        </authorList>
    </citation>
    <scope>NUCLEOTIDE SEQUENCE [LARGE SCALE GENOMIC DNA]</scope>
    <source>
        <strain evidence="1 2">ZRIMU1585</strain>
    </source>
</reference>
<dbReference type="Proteomes" id="UP001631993">
    <property type="component" value="Unassembled WGS sequence"/>
</dbReference>
<protein>
    <submittedName>
        <fullName evidence="1">Homogentisate 1,2-dioxygenase</fullName>
    </submittedName>
</protein>
<feature type="non-terminal residue" evidence="1">
    <location>
        <position position="1"/>
    </location>
</feature>
<keyword evidence="2" id="KW-1185">Reference proteome</keyword>
<gene>
    <name evidence="1" type="ORF">ACKI1S_47220</name>
</gene>